<feature type="transmembrane region" description="Helical" evidence="9">
    <location>
        <begin position="130"/>
        <end position="153"/>
    </location>
</feature>
<keyword evidence="6 9" id="KW-0812">Transmembrane</keyword>
<evidence type="ECO:0000256" key="6">
    <source>
        <dbReference type="ARBA" id="ARBA00022692"/>
    </source>
</evidence>
<keyword evidence="8 9" id="KW-0472">Membrane</keyword>
<organism evidence="10 12">
    <name type="scientific">Halarchaeum rubridurum</name>
    <dbReference type="NCBI Taxonomy" id="489911"/>
    <lineage>
        <taxon>Archaea</taxon>
        <taxon>Methanobacteriati</taxon>
        <taxon>Methanobacteriota</taxon>
        <taxon>Stenosarchaea group</taxon>
        <taxon>Halobacteria</taxon>
        <taxon>Halobacteriales</taxon>
        <taxon>Halobacteriaceae</taxon>
    </lineage>
</organism>
<dbReference type="AlphaFoldDB" id="A0A830FTP9"/>
<feature type="transmembrane region" description="Helical" evidence="9">
    <location>
        <begin position="75"/>
        <end position="94"/>
    </location>
</feature>
<feature type="transmembrane region" description="Helical" evidence="9">
    <location>
        <begin position="44"/>
        <end position="63"/>
    </location>
</feature>
<dbReference type="InterPro" id="IPR001204">
    <property type="entry name" value="Phos_transporter"/>
</dbReference>
<proteinExistence type="inferred from homology"/>
<accession>A0A830FTP9</accession>
<dbReference type="Proteomes" id="UP000765891">
    <property type="component" value="Unassembled WGS sequence"/>
</dbReference>
<evidence type="ECO:0000313" key="12">
    <source>
        <dbReference type="Proteomes" id="UP000614609"/>
    </source>
</evidence>
<dbReference type="Proteomes" id="UP000614609">
    <property type="component" value="Unassembled WGS sequence"/>
</dbReference>
<dbReference type="GO" id="GO:0035435">
    <property type="term" value="P:phosphate ion transmembrane transport"/>
    <property type="evidence" value="ECO:0007669"/>
    <property type="project" value="TreeGrafter"/>
</dbReference>
<evidence type="ECO:0000256" key="9">
    <source>
        <dbReference type="RuleBase" id="RU363058"/>
    </source>
</evidence>
<dbReference type="PANTHER" id="PTHR11101">
    <property type="entry name" value="PHOSPHATE TRANSPORTER"/>
    <property type="match status" value="1"/>
</dbReference>
<dbReference type="GO" id="GO:0005315">
    <property type="term" value="F:phosphate transmembrane transporter activity"/>
    <property type="evidence" value="ECO:0007669"/>
    <property type="project" value="InterPro"/>
</dbReference>
<reference evidence="10" key="2">
    <citation type="submission" date="2020-09" db="EMBL/GenBank/DDBJ databases">
        <authorList>
            <person name="Sun Q."/>
            <person name="Ohkuma M."/>
        </authorList>
    </citation>
    <scope>NUCLEOTIDE SEQUENCE</scope>
    <source>
        <strain evidence="10">JCM 16108</strain>
    </source>
</reference>
<dbReference type="EMBL" id="JAGGKO010000001">
    <property type="protein sequence ID" value="MBP1954225.1"/>
    <property type="molecule type" value="Genomic_DNA"/>
</dbReference>
<dbReference type="OrthoDB" id="101311at2157"/>
<evidence type="ECO:0000256" key="4">
    <source>
        <dbReference type="ARBA" id="ARBA00022448"/>
    </source>
</evidence>
<comment type="function">
    <text evidence="1">Potential transporter for phosphate.</text>
</comment>
<comment type="subcellular location">
    <subcellularLocation>
        <location evidence="2 9">Membrane</location>
        <topology evidence="2 9">Multi-pass membrane protein</topology>
    </subcellularLocation>
</comment>
<evidence type="ECO:0000256" key="8">
    <source>
        <dbReference type="ARBA" id="ARBA00023136"/>
    </source>
</evidence>
<dbReference type="RefSeq" id="WP_188869605.1">
    <property type="nucleotide sequence ID" value="NZ_BMOO01000001.1"/>
</dbReference>
<evidence type="ECO:0000256" key="5">
    <source>
        <dbReference type="ARBA" id="ARBA00022592"/>
    </source>
</evidence>
<evidence type="ECO:0000313" key="10">
    <source>
        <dbReference type="EMBL" id="GGM58295.1"/>
    </source>
</evidence>
<dbReference type="PANTHER" id="PTHR11101:SF80">
    <property type="entry name" value="PHOSPHATE TRANSPORTER"/>
    <property type="match status" value="1"/>
</dbReference>
<evidence type="ECO:0000256" key="2">
    <source>
        <dbReference type="ARBA" id="ARBA00004141"/>
    </source>
</evidence>
<keyword evidence="4 9" id="KW-0813">Transport</keyword>
<dbReference type="EMBL" id="BMOO01000001">
    <property type="protein sequence ID" value="GGM58295.1"/>
    <property type="molecule type" value="Genomic_DNA"/>
</dbReference>
<reference evidence="11" key="3">
    <citation type="submission" date="2021-03" db="EMBL/GenBank/DDBJ databases">
        <title>Genomic Encyclopedia of Type Strains, Phase IV (KMG-IV): sequencing the most valuable type-strain genomes for metagenomic binning, comparative biology and taxonomic classification.</title>
        <authorList>
            <person name="Goeker M."/>
        </authorList>
    </citation>
    <scope>NUCLEOTIDE SEQUENCE</scope>
    <source>
        <strain evidence="11">DSM 22443</strain>
    </source>
</reference>
<keyword evidence="5 9" id="KW-0592">Phosphate transport</keyword>
<protein>
    <recommendedName>
        <fullName evidence="9">Phosphate transporter</fullName>
    </recommendedName>
</protein>
<comment type="caution">
    <text evidence="10">The sequence shown here is derived from an EMBL/GenBank/DDBJ whole genome shotgun (WGS) entry which is preliminary data.</text>
</comment>
<feature type="transmembrane region" description="Helical" evidence="9">
    <location>
        <begin position="193"/>
        <end position="215"/>
    </location>
</feature>
<feature type="transmembrane region" description="Helical" evidence="9">
    <location>
        <begin position="227"/>
        <end position="249"/>
    </location>
</feature>
<reference evidence="10" key="1">
    <citation type="journal article" date="2014" name="Int. J. Syst. Evol. Microbiol.">
        <title>Complete genome sequence of Corynebacterium casei LMG S-19264T (=DSM 44701T), isolated from a smear-ripened cheese.</title>
        <authorList>
            <consortium name="US DOE Joint Genome Institute (JGI-PGF)"/>
            <person name="Walter F."/>
            <person name="Albersmeier A."/>
            <person name="Kalinowski J."/>
            <person name="Ruckert C."/>
        </authorList>
    </citation>
    <scope>NUCLEOTIDE SEQUENCE</scope>
    <source>
        <strain evidence="10">JCM 16108</strain>
    </source>
</reference>
<keyword evidence="7 9" id="KW-1133">Transmembrane helix</keyword>
<comment type="similarity">
    <text evidence="3 9">Belongs to the inorganic phosphate transporter (PiT) (TC 2.A.20) family.</text>
</comment>
<dbReference type="GO" id="GO:0016020">
    <property type="term" value="C:membrane"/>
    <property type="evidence" value="ECO:0007669"/>
    <property type="project" value="UniProtKB-SubCell"/>
</dbReference>
<evidence type="ECO:0000256" key="7">
    <source>
        <dbReference type="ARBA" id="ARBA00022989"/>
    </source>
</evidence>
<evidence type="ECO:0000256" key="1">
    <source>
        <dbReference type="ARBA" id="ARBA00001981"/>
    </source>
</evidence>
<name>A0A830FTP9_9EURY</name>
<feature type="transmembrane region" description="Helical" evidence="9">
    <location>
        <begin position="367"/>
        <end position="391"/>
    </location>
</feature>
<sequence length="392" mass="39670">MAALLLAVGVLVAAFVGYNIGGSSTGVAFGPAVGSRVVSKFGAAALMAVFALLGGWTIGRNVIDTMGGEIVPSSEFTLPASVAVLFFVGVALLVSNRYGVPASTSMTAVGSIAGLGAATGTLRMATMGRIVSAWVVAPVLAFWVCAVVGRYAYPYLDAFFRLDVPEDGLLVWRDTGRVSYPVGTNDDATPRQFLAAFLVVAIGCYMAFSAGASNAANAVAPLVGGGFLSASVGVLLAGAAIALGAFTIARRTLDTVGNDLTDLPLLAALIVEVVSASLITVLSVLGIPASLAVSATMCIVGLGWGRATRTVRANDALSGEGRAPMAMGSLAAERADDPRDVPRIGEEDPEELAAADLFDPAAVGRVVILWVLTPSVAAAASFALFTLAGILG</sequence>
<keyword evidence="12" id="KW-1185">Reference proteome</keyword>
<evidence type="ECO:0000256" key="3">
    <source>
        <dbReference type="ARBA" id="ARBA00009916"/>
    </source>
</evidence>
<dbReference type="Pfam" id="PF01384">
    <property type="entry name" value="PHO4"/>
    <property type="match status" value="1"/>
</dbReference>
<evidence type="ECO:0000313" key="11">
    <source>
        <dbReference type="EMBL" id="MBP1954225.1"/>
    </source>
</evidence>
<feature type="transmembrane region" description="Helical" evidence="9">
    <location>
        <begin position="269"/>
        <end position="302"/>
    </location>
</feature>
<feature type="transmembrane region" description="Helical" evidence="9">
    <location>
        <begin position="100"/>
        <end position="118"/>
    </location>
</feature>
<gene>
    <name evidence="10" type="ORF">GCM10009017_05590</name>
    <name evidence="11" type="ORF">J2752_001106</name>
</gene>